<accession>A0AAV6YVL6</accession>
<dbReference type="EMBL" id="WNYA01008320">
    <property type="protein sequence ID" value="KAG8541147.1"/>
    <property type="molecule type" value="Genomic_DNA"/>
</dbReference>
<feature type="region of interest" description="Disordered" evidence="1">
    <location>
        <begin position="1"/>
        <end position="31"/>
    </location>
</feature>
<name>A0AAV6YVL6_ENGPU</name>
<evidence type="ECO:0000313" key="2">
    <source>
        <dbReference type="EMBL" id="KAG8541147.1"/>
    </source>
</evidence>
<comment type="caution">
    <text evidence="2">The sequence shown here is derived from an EMBL/GenBank/DDBJ whole genome shotgun (WGS) entry which is preliminary data.</text>
</comment>
<protein>
    <submittedName>
        <fullName evidence="2">Uncharacterized protein</fullName>
    </submittedName>
</protein>
<keyword evidence="3" id="KW-1185">Reference proteome</keyword>
<dbReference type="AlphaFoldDB" id="A0AAV6YVL6"/>
<organism evidence="2 3">
    <name type="scientific">Engystomops pustulosus</name>
    <name type="common">Tungara frog</name>
    <name type="synonym">Physalaemus pustulosus</name>
    <dbReference type="NCBI Taxonomy" id="76066"/>
    <lineage>
        <taxon>Eukaryota</taxon>
        <taxon>Metazoa</taxon>
        <taxon>Chordata</taxon>
        <taxon>Craniata</taxon>
        <taxon>Vertebrata</taxon>
        <taxon>Euteleostomi</taxon>
        <taxon>Amphibia</taxon>
        <taxon>Batrachia</taxon>
        <taxon>Anura</taxon>
        <taxon>Neobatrachia</taxon>
        <taxon>Hyloidea</taxon>
        <taxon>Leptodactylidae</taxon>
        <taxon>Leiuperinae</taxon>
        <taxon>Engystomops</taxon>
    </lineage>
</organism>
<evidence type="ECO:0000313" key="3">
    <source>
        <dbReference type="Proteomes" id="UP000824782"/>
    </source>
</evidence>
<sequence length="90" mass="9091">MEEQGEACTGRSAGLREPEKGGGGGGGGSAAVTAAVEASSRLSVMEEAGYSLGMADISYLPSSVDATHGRLKTCSEEWVSDVSMEGCSSR</sequence>
<proteinExistence type="predicted"/>
<evidence type="ECO:0000256" key="1">
    <source>
        <dbReference type="SAM" id="MobiDB-lite"/>
    </source>
</evidence>
<reference evidence="2" key="1">
    <citation type="thesis" date="2020" institute="ProQuest LLC" country="789 East Eisenhower Parkway, Ann Arbor, MI, USA">
        <title>Comparative Genomics and Chromosome Evolution.</title>
        <authorList>
            <person name="Mudd A.B."/>
        </authorList>
    </citation>
    <scope>NUCLEOTIDE SEQUENCE</scope>
    <source>
        <strain evidence="2">237g6f4</strain>
        <tissue evidence="2">Blood</tissue>
    </source>
</reference>
<dbReference type="Proteomes" id="UP000824782">
    <property type="component" value="Unassembled WGS sequence"/>
</dbReference>
<gene>
    <name evidence="2" type="ORF">GDO81_029617</name>
</gene>